<dbReference type="PANTHER" id="PTHR19306">
    <property type="entry name" value="STRUCTURAL MAINTENANCE OF CHROMOSOMES 5,6 SMC5, SMC6"/>
    <property type="match status" value="1"/>
</dbReference>
<comment type="subcellular location">
    <subcellularLocation>
        <location evidence="2">Chromosome</location>
    </subcellularLocation>
    <subcellularLocation>
        <location evidence="1">Nucleus</location>
    </subcellularLocation>
</comment>
<evidence type="ECO:0000256" key="4">
    <source>
        <dbReference type="ARBA" id="ARBA00022454"/>
    </source>
</evidence>
<keyword evidence="17" id="KW-1185">Reference proteome</keyword>
<feature type="region of interest" description="Disordered" evidence="13">
    <location>
        <begin position="34"/>
        <end position="63"/>
    </location>
</feature>
<gene>
    <name evidence="16" type="ORF">KUF71_023845</name>
</gene>
<dbReference type="GO" id="GO:0003697">
    <property type="term" value="F:single-stranded DNA binding"/>
    <property type="evidence" value="ECO:0007669"/>
    <property type="project" value="TreeGrafter"/>
</dbReference>
<keyword evidence="4" id="KW-0158">Chromosome</keyword>
<keyword evidence="11" id="KW-0539">Nucleus</keyword>
<protein>
    <submittedName>
        <fullName evidence="16">Structural maintenance of chromosomes protein 6</fullName>
    </submittedName>
</protein>
<dbReference type="InterPro" id="IPR038729">
    <property type="entry name" value="Rad50/SbcC_AAA"/>
</dbReference>
<dbReference type="SUPFAM" id="SSF52540">
    <property type="entry name" value="P-loop containing nucleoside triphosphate hydrolases"/>
    <property type="match status" value="1"/>
</dbReference>
<dbReference type="GO" id="GO:0051276">
    <property type="term" value="P:chromosome organization"/>
    <property type="evidence" value="ECO:0007669"/>
    <property type="project" value="InterPro"/>
</dbReference>
<evidence type="ECO:0000259" key="15">
    <source>
        <dbReference type="Pfam" id="PF13476"/>
    </source>
</evidence>
<feature type="coiled-coil region" evidence="12">
    <location>
        <begin position="244"/>
        <end position="278"/>
    </location>
</feature>
<evidence type="ECO:0000256" key="11">
    <source>
        <dbReference type="ARBA" id="ARBA00023242"/>
    </source>
</evidence>
<name>A0AAE1H458_9NEOP</name>
<feature type="region of interest" description="Disordered" evidence="13">
    <location>
        <begin position="464"/>
        <end position="486"/>
    </location>
</feature>
<feature type="domain" description="RecF/RecN/SMC N-terminal" evidence="14">
    <location>
        <begin position="774"/>
        <end position="1075"/>
    </location>
</feature>
<evidence type="ECO:0000313" key="17">
    <source>
        <dbReference type="Proteomes" id="UP001219518"/>
    </source>
</evidence>
<sequence length="1117" mass="127546">MSLENSQYTFHSLQDVTRAEFQREVDRITKEVDQVEDEAVAPAPAKRGRFTQEGTSQSHRSQLRPVSGTILEVVLEDFLCHSHMKVSLNKEINFIVGRNGSGKSAILTGIVVALGGSASTTGRGAALKDFIKHGANSGRVTCVVSNSGALSYKKDIYGEKISVVRTLHSTGGSAIKLRSERGKLISSKMEDLRAMTLQLGIQVDNPISVLDQNTARHFLAQSKPENKFELFMRATNLETLARMYVDITLSVDKIKQEIKKKERQLLDNNAEVQEAQKRWEMFENLEKDRARSVLLKMELLWAEVRDYVIALGRLKKDLANTQREKEHLEKLLSSAENTETEPLLQEIESLKAKVTAFEDEKKEIENNLKEVKSKYSALNLRQKKFEQEKCQKERKILEDEKTIEEYKAEIRSQEQKMLPEHVDKRRKQREEIQDLQKLVQERKNARQAKEAEARELQDKLSTLKDSLSQLERSRRRHDEEKKTLTTQLQGLQSNDSNLSLFGAHMPELVRLIEASNKFKKKPIGPLGSYVKVKDPKWALAVECAMKSRLNTFLVENTDDEKLLQSFIKRVCVRGQKPSVLRCRFPTELYDTSRTAARTSEYCNVLDIVEISNVVARNLLVDTCKLETIMLIPTDDECYNVLSNPRSVPRNCSKAYTLKGDIYMPAPRYGSYASNQRAATVLQSSRADLIRQTEQRILELQEALQSLQQNITISNDEFVNIRRQLDNCRAVMKNVSNEMLSAQAKLEKLKDVEQPDTNSVSVLREELSVREQELQQLRSHLDEIPAKLLAVESERKELKIRGNEMNAQLKDINDKIENIHIKQKSCRDQLDEIQSAKVGKKRKLDQVRKQEDQLTVRSNELEEKHKKAKAAAEKYDDHVRSEAAEKGAEFLSQSNTKRNLETIDKELKSLNKRLASVEKTLGQNAEASGKDFQEKMSVYNATKKYIVALKTNVEYLRMALDQRKGLYHTQKKLTVGVVSHQFTRVLRFRNCTGNVRVNFERKSLDISVGPVDEGERAGLGTSSLSGGERSYATMAFVIALWNVTELPFYFLDEFDVFMDMLNRQTVLTLLLRFAKQKCGYQFGFLTPLDTTAINGSERVTIFRLADPRNNNNNAIENP</sequence>
<dbReference type="InterPro" id="IPR027417">
    <property type="entry name" value="P-loop_NTPase"/>
</dbReference>
<feature type="domain" description="Rad50/SbcC-type AAA" evidence="15">
    <location>
        <begin position="73"/>
        <end position="369"/>
    </location>
</feature>
<accession>A0AAE1H458</accession>
<dbReference type="EMBL" id="JAHWGI010000380">
    <property type="protein sequence ID" value="KAK3914444.1"/>
    <property type="molecule type" value="Genomic_DNA"/>
</dbReference>
<dbReference type="Pfam" id="PF13476">
    <property type="entry name" value="AAA_23"/>
    <property type="match status" value="1"/>
</dbReference>
<dbReference type="Pfam" id="PF02463">
    <property type="entry name" value="SMC_N"/>
    <property type="match status" value="1"/>
</dbReference>
<dbReference type="PANTHER" id="PTHR19306:SF6">
    <property type="entry name" value="STRUCTURAL MAINTENANCE OF CHROMOSOMES PROTEIN 6"/>
    <property type="match status" value="1"/>
</dbReference>
<comment type="similarity">
    <text evidence="3">Belongs to the SMC family. SMC6 subfamily.</text>
</comment>
<keyword evidence="7" id="KW-0067">ATP-binding</keyword>
<evidence type="ECO:0000256" key="1">
    <source>
        <dbReference type="ARBA" id="ARBA00004123"/>
    </source>
</evidence>
<evidence type="ECO:0000256" key="10">
    <source>
        <dbReference type="ARBA" id="ARBA00023204"/>
    </source>
</evidence>
<feature type="coiled-coil region" evidence="12">
    <location>
        <begin position="689"/>
        <end position="919"/>
    </location>
</feature>
<dbReference type="GO" id="GO:0003684">
    <property type="term" value="F:damaged DNA binding"/>
    <property type="evidence" value="ECO:0007669"/>
    <property type="project" value="TreeGrafter"/>
</dbReference>
<evidence type="ECO:0000256" key="7">
    <source>
        <dbReference type="ARBA" id="ARBA00022840"/>
    </source>
</evidence>
<evidence type="ECO:0000256" key="12">
    <source>
        <dbReference type="SAM" id="Coils"/>
    </source>
</evidence>
<reference evidence="16" key="2">
    <citation type="journal article" date="2023" name="BMC Genomics">
        <title>Pest status, molecular evolution, and epigenetic factors derived from the genome assembly of Frankliniella fusca, a thysanopteran phytovirus vector.</title>
        <authorList>
            <person name="Catto M.A."/>
            <person name="Labadie P.E."/>
            <person name="Jacobson A.L."/>
            <person name="Kennedy G.G."/>
            <person name="Srinivasan R."/>
            <person name="Hunt B.G."/>
        </authorList>
    </citation>
    <scope>NUCLEOTIDE SEQUENCE</scope>
    <source>
        <strain evidence="16">PL_HMW_Pooled</strain>
    </source>
</reference>
<evidence type="ECO:0000256" key="2">
    <source>
        <dbReference type="ARBA" id="ARBA00004286"/>
    </source>
</evidence>
<evidence type="ECO:0000259" key="14">
    <source>
        <dbReference type="Pfam" id="PF02463"/>
    </source>
</evidence>
<evidence type="ECO:0000256" key="6">
    <source>
        <dbReference type="ARBA" id="ARBA00022763"/>
    </source>
</evidence>
<proteinExistence type="inferred from homology"/>
<keyword evidence="6" id="KW-0227">DNA damage</keyword>
<keyword evidence="10" id="KW-0234">DNA repair</keyword>
<dbReference type="GO" id="GO:0035861">
    <property type="term" value="C:site of double-strand break"/>
    <property type="evidence" value="ECO:0007669"/>
    <property type="project" value="TreeGrafter"/>
</dbReference>
<dbReference type="SUPFAM" id="SSF75553">
    <property type="entry name" value="Smc hinge domain"/>
    <property type="match status" value="1"/>
</dbReference>
<comment type="caution">
    <text evidence="16">The sequence shown here is derived from an EMBL/GenBank/DDBJ whole genome shotgun (WGS) entry which is preliminary data.</text>
</comment>
<dbReference type="GO" id="GO:0005634">
    <property type="term" value="C:nucleus"/>
    <property type="evidence" value="ECO:0007669"/>
    <property type="project" value="UniProtKB-SubCell"/>
</dbReference>
<organism evidence="16 17">
    <name type="scientific">Frankliniella fusca</name>
    <dbReference type="NCBI Taxonomy" id="407009"/>
    <lineage>
        <taxon>Eukaryota</taxon>
        <taxon>Metazoa</taxon>
        <taxon>Ecdysozoa</taxon>
        <taxon>Arthropoda</taxon>
        <taxon>Hexapoda</taxon>
        <taxon>Insecta</taxon>
        <taxon>Pterygota</taxon>
        <taxon>Neoptera</taxon>
        <taxon>Paraneoptera</taxon>
        <taxon>Thysanoptera</taxon>
        <taxon>Terebrantia</taxon>
        <taxon>Thripoidea</taxon>
        <taxon>Thripidae</taxon>
        <taxon>Frankliniella</taxon>
    </lineage>
</organism>
<dbReference type="AlphaFoldDB" id="A0AAE1H458"/>
<dbReference type="InterPro" id="IPR036277">
    <property type="entry name" value="SMC_hinge_sf"/>
</dbReference>
<reference evidence="16" key="1">
    <citation type="submission" date="2021-07" db="EMBL/GenBank/DDBJ databases">
        <authorList>
            <person name="Catto M.A."/>
            <person name="Jacobson A."/>
            <person name="Kennedy G."/>
            <person name="Labadie P."/>
            <person name="Hunt B.G."/>
            <person name="Srinivasan R."/>
        </authorList>
    </citation>
    <scope>NUCLEOTIDE SEQUENCE</scope>
    <source>
        <strain evidence="16">PL_HMW_Pooled</strain>
        <tissue evidence="16">Head</tissue>
    </source>
</reference>
<evidence type="ECO:0000256" key="5">
    <source>
        <dbReference type="ARBA" id="ARBA00022741"/>
    </source>
</evidence>
<dbReference type="InterPro" id="IPR003395">
    <property type="entry name" value="RecF/RecN/SMC_N"/>
</dbReference>
<dbReference type="Proteomes" id="UP001219518">
    <property type="component" value="Unassembled WGS sequence"/>
</dbReference>
<dbReference type="Gene3D" id="3.40.50.300">
    <property type="entry name" value="P-loop containing nucleotide triphosphate hydrolases"/>
    <property type="match status" value="2"/>
</dbReference>
<evidence type="ECO:0000256" key="3">
    <source>
        <dbReference type="ARBA" id="ARBA00006793"/>
    </source>
</evidence>
<dbReference type="GO" id="GO:0000724">
    <property type="term" value="P:double-strand break repair via homologous recombination"/>
    <property type="evidence" value="ECO:0007669"/>
    <property type="project" value="TreeGrafter"/>
</dbReference>
<evidence type="ECO:0000313" key="16">
    <source>
        <dbReference type="EMBL" id="KAK3914444.1"/>
    </source>
</evidence>
<evidence type="ECO:0000256" key="9">
    <source>
        <dbReference type="ARBA" id="ARBA00023172"/>
    </source>
</evidence>
<evidence type="ECO:0000256" key="13">
    <source>
        <dbReference type="SAM" id="MobiDB-lite"/>
    </source>
</evidence>
<keyword evidence="5" id="KW-0547">Nucleotide-binding</keyword>
<evidence type="ECO:0000256" key="8">
    <source>
        <dbReference type="ARBA" id="ARBA00023054"/>
    </source>
</evidence>
<dbReference type="GO" id="GO:0005524">
    <property type="term" value="F:ATP binding"/>
    <property type="evidence" value="ECO:0007669"/>
    <property type="project" value="UniProtKB-KW"/>
</dbReference>
<dbReference type="GO" id="GO:0030915">
    <property type="term" value="C:Smc5-Smc6 complex"/>
    <property type="evidence" value="ECO:0007669"/>
    <property type="project" value="TreeGrafter"/>
</dbReference>
<keyword evidence="8 12" id="KW-0175">Coiled coil</keyword>
<keyword evidence="9" id="KW-0233">DNA recombination</keyword>